<comment type="caution">
    <text evidence="1">The sequence shown here is derived from an EMBL/GenBank/DDBJ whole genome shotgun (WGS) entry which is preliminary data.</text>
</comment>
<keyword evidence="2" id="KW-1185">Reference proteome</keyword>
<organism evidence="1 2">
    <name type="scientific">Ranitomeya imitator</name>
    <name type="common">mimic poison frog</name>
    <dbReference type="NCBI Taxonomy" id="111125"/>
    <lineage>
        <taxon>Eukaryota</taxon>
        <taxon>Metazoa</taxon>
        <taxon>Chordata</taxon>
        <taxon>Craniata</taxon>
        <taxon>Vertebrata</taxon>
        <taxon>Euteleostomi</taxon>
        <taxon>Amphibia</taxon>
        <taxon>Batrachia</taxon>
        <taxon>Anura</taxon>
        <taxon>Neobatrachia</taxon>
        <taxon>Hyloidea</taxon>
        <taxon>Dendrobatidae</taxon>
        <taxon>Dendrobatinae</taxon>
        <taxon>Ranitomeya</taxon>
    </lineage>
</organism>
<dbReference type="Proteomes" id="UP001176940">
    <property type="component" value="Unassembled WGS sequence"/>
</dbReference>
<gene>
    <name evidence="1" type="ORF">RIMI_LOCUS5274746</name>
</gene>
<evidence type="ECO:0000313" key="2">
    <source>
        <dbReference type="Proteomes" id="UP001176940"/>
    </source>
</evidence>
<reference evidence="1" key="1">
    <citation type="submission" date="2023-07" db="EMBL/GenBank/DDBJ databases">
        <authorList>
            <person name="Stuckert A."/>
        </authorList>
    </citation>
    <scope>NUCLEOTIDE SEQUENCE</scope>
</reference>
<protein>
    <submittedName>
        <fullName evidence="1">Uncharacterized protein</fullName>
    </submittedName>
</protein>
<sequence length="68" mass="7710">MTATVWTKVDKILQLCDKQQVMLRARLCYYTLPPASFTSHIGGEQTAAMKKAIDCKILITKIKKILKL</sequence>
<accession>A0ABN9L8H7</accession>
<evidence type="ECO:0000313" key="1">
    <source>
        <dbReference type="EMBL" id="CAJ0932868.1"/>
    </source>
</evidence>
<name>A0ABN9L8H7_9NEOB</name>
<proteinExistence type="predicted"/>
<dbReference type="EMBL" id="CAUEEQ010008898">
    <property type="protein sequence ID" value="CAJ0932868.1"/>
    <property type="molecule type" value="Genomic_DNA"/>
</dbReference>